<dbReference type="EMBL" id="BMJN01000008">
    <property type="protein sequence ID" value="GGE28470.1"/>
    <property type="molecule type" value="Genomic_DNA"/>
</dbReference>
<name>A0A917EDR2_9STRE</name>
<evidence type="ECO:0000313" key="3">
    <source>
        <dbReference type="Proteomes" id="UP000660801"/>
    </source>
</evidence>
<sequence length="321" mass="37728">MVRWSEREYGYQVIVFWILLISELITLFLGMNFLELVKDFHLPCITLGLLIGLWGYWHKYGTNILAYLNHVELQVLEEYEVSIEIEKTDNERITLVYRTILWTFGLAILFSIFLLFWMSNKNSVFFILEFLIILFSFIISCLIFIPSYQAVLKYDKVAFDKNFYLNVWNSLAFENITELQLFHRNKDSVTVEETKKVKLKLKDLDAETLEILKGFSDVKIGKFEDSASRTVSQVMARWGTFVIWIGGINYVVQKFFEAELLKQLDNLWGEIFQIVILLIVIGVPIILGGLFIFNEFSYDQKRKQVDILLPKMIEDVLQSRT</sequence>
<keyword evidence="1" id="KW-0812">Transmembrane</keyword>
<reference evidence="2" key="1">
    <citation type="journal article" date="2014" name="Int. J. Syst. Evol. Microbiol.">
        <title>Complete genome sequence of Corynebacterium casei LMG S-19264T (=DSM 44701T), isolated from a smear-ripened cheese.</title>
        <authorList>
            <consortium name="US DOE Joint Genome Institute (JGI-PGF)"/>
            <person name="Walter F."/>
            <person name="Albersmeier A."/>
            <person name="Kalinowski J."/>
            <person name="Ruckert C."/>
        </authorList>
    </citation>
    <scope>NUCLEOTIDE SEQUENCE</scope>
    <source>
        <strain evidence="2">CGMCC 1.15533</strain>
    </source>
</reference>
<dbReference type="RefSeq" id="WP_068992545.1">
    <property type="nucleotide sequence ID" value="NZ_BMJN01000008.1"/>
</dbReference>
<comment type="caution">
    <text evidence="2">The sequence shown here is derived from an EMBL/GenBank/DDBJ whole genome shotgun (WGS) entry which is preliminary data.</text>
</comment>
<feature type="transmembrane region" description="Helical" evidence="1">
    <location>
        <begin position="40"/>
        <end position="57"/>
    </location>
</feature>
<keyword evidence="1" id="KW-0472">Membrane</keyword>
<gene>
    <name evidence="2" type="ORF">GCM10011510_07100</name>
</gene>
<protein>
    <submittedName>
        <fullName evidence="2">Uncharacterized protein</fullName>
    </submittedName>
</protein>
<feature type="transmembrane region" description="Helical" evidence="1">
    <location>
        <begin position="124"/>
        <end position="145"/>
    </location>
</feature>
<dbReference type="AlphaFoldDB" id="A0A917EDR2"/>
<accession>A0A917EDR2</accession>
<organism evidence="2 3">
    <name type="scientific">Streptococcus himalayensis</name>
    <dbReference type="NCBI Taxonomy" id="1888195"/>
    <lineage>
        <taxon>Bacteria</taxon>
        <taxon>Bacillati</taxon>
        <taxon>Bacillota</taxon>
        <taxon>Bacilli</taxon>
        <taxon>Lactobacillales</taxon>
        <taxon>Streptococcaceae</taxon>
        <taxon>Streptococcus</taxon>
    </lineage>
</organism>
<keyword evidence="1" id="KW-1133">Transmembrane helix</keyword>
<evidence type="ECO:0000256" key="1">
    <source>
        <dbReference type="SAM" id="Phobius"/>
    </source>
</evidence>
<evidence type="ECO:0000313" key="2">
    <source>
        <dbReference type="EMBL" id="GGE28470.1"/>
    </source>
</evidence>
<feature type="transmembrane region" description="Helical" evidence="1">
    <location>
        <begin position="272"/>
        <end position="293"/>
    </location>
</feature>
<proteinExistence type="predicted"/>
<dbReference type="Proteomes" id="UP000660801">
    <property type="component" value="Unassembled WGS sequence"/>
</dbReference>
<feature type="transmembrane region" description="Helical" evidence="1">
    <location>
        <begin position="234"/>
        <end position="252"/>
    </location>
</feature>
<feature type="transmembrane region" description="Helical" evidence="1">
    <location>
        <begin position="95"/>
        <end position="118"/>
    </location>
</feature>
<reference evidence="2" key="2">
    <citation type="submission" date="2020-09" db="EMBL/GenBank/DDBJ databases">
        <authorList>
            <person name="Sun Q."/>
            <person name="Zhou Y."/>
        </authorList>
    </citation>
    <scope>NUCLEOTIDE SEQUENCE</scope>
    <source>
        <strain evidence="2">CGMCC 1.15533</strain>
    </source>
</reference>
<keyword evidence="3" id="KW-1185">Reference proteome</keyword>
<feature type="transmembrane region" description="Helical" evidence="1">
    <location>
        <begin position="12"/>
        <end position="34"/>
    </location>
</feature>